<name>K0K7U5_SACES</name>
<dbReference type="AlphaFoldDB" id="K0K7U5"/>
<feature type="region of interest" description="Disordered" evidence="1">
    <location>
        <begin position="1"/>
        <end position="23"/>
    </location>
</feature>
<dbReference type="Pfam" id="PF19809">
    <property type="entry name" value="DUF6292"/>
    <property type="match status" value="1"/>
</dbReference>
<dbReference type="KEGG" id="sesp:BN6_54590"/>
<accession>K0K7U5</accession>
<proteinExistence type="predicted"/>
<evidence type="ECO:0000256" key="1">
    <source>
        <dbReference type="SAM" id="MobiDB-lite"/>
    </source>
</evidence>
<reference evidence="3 4" key="1">
    <citation type="journal article" date="2012" name="BMC Genomics">
        <title>Complete genome sequence of Saccharothrix espanaensis DSM 44229T and comparison to the other completely sequenced Pseudonocardiaceae.</title>
        <authorList>
            <person name="Strobel T."/>
            <person name="Al-Dilaimi A."/>
            <person name="Blom J."/>
            <person name="Gessner A."/>
            <person name="Kalinowski J."/>
            <person name="Luzhetska M."/>
            <person name="Puhler A."/>
            <person name="Szczepanowski R."/>
            <person name="Bechthold A."/>
            <person name="Ruckert C."/>
        </authorList>
    </citation>
    <scope>NUCLEOTIDE SEQUENCE [LARGE SCALE GENOMIC DNA]</scope>
    <source>
        <strain evidence="4">ATCC 51144 / DSM 44229 / JCM 9112 / NBRC 15066 / NRRL 15764</strain>
    </source>
</reference>
<dbReference type="EMBL" id="HE804045">
    <property type="protein sequence ID" value="CCH32718.1"/>
    <property type="molecule type" value="Genomic_DNA"/>
</dbReference>
<dbReference type="InterPro" id="IPR046259">
    <property type="entry name" value="DUF6292"/>
</dbReference>
<evidence type="ECO:0000313" key="3">
    <source>
        <dbReference type="EMBL" id="CCH32718.1"/>
    </source>
</evidence>
<gene>
    <name evidence="3" type="ordered locus">BN6_54590</name>
</gene>
<keyword evidence="4" id="KW-1185">Reference proteome</keyword>
<dbReference type="PATRIC" id="fig|1179773.3.peg.5502"/>
<dbReference type="eggNOG" id="ENOG503408N">
    <property type="taxonomic scope" value="Bacteria"/>
</dbReference>
<organism evidence="3 4">
    <name type="scientific">Saccharothrix espanaensis (strain ATCC 51144 / DSM 44229 / JCM 9112 / NBRC 15066 / NRRL 15764)</name>
    <dbReference type="NCBI Taxonomy" id="1179773"/>
    <lineage>
        <taxon>Bacteria</taxon>
        <taxon>Bacillati</taxon>
        <taxon>Actinomycetota</taxon>
        <taxon>Actinomycetes</taxon>
        <taxon>Pseudonocardiales</taxon>
        <taxon>Pseudonocardiaceae</taxon>
        <taxon>Saccharothrix</taxon>
    </lineage>
</organism>
<feature type="domain" description="DUF6292" evidence="2">
    <location>
        <begin position="62"/>
        <end position="147"/>
    </location>
</feature>
<evidence type="ECO:0000313" key="4">
    <source>
        <dbReference type="Proteomes" id="UP000006281"/>
    </source>
</evidence>
<dbReference type="Proteomes" id="UP000006281">
    <property type="component" value="Chromosome"/>
</dbReference>
<protein>
    <recommendedName>
        <fullName evidence="2">DUF6292 domain-containing protein</fullName>
    </recommendedName>
</protein>
<evidence type="ECO:0000259" key="2">
    <source>
        <dbReference type="Pfam" id="PF19809"/>
    </source>
</evidence>
<dbReference type="HOGENOM" id="CLU_119545_0_0_11"/>
<sequence length="197" mass="20863">MTMTLTIEQPPHLATQPRRAETPGRLTDRDCAVLLMPVVEHADGPGGDEVLPELAEHGLRHYTARIAAAVGAGAEAAWCEWADAPSAYIALDQRLPGHADGDVALIWAAERGWALAVEAGCGDDLLITASLDGDVLPAPDTVATWFRAVLTGRHADAHQHPTTQANAAASTDVTRRLAKWAGHEPTFDSRDGERSGG</sequence>
<dbReference type="STRING" id="1179773.BN6_54590"/>